<dbReference type="InterPro" id="IPR050884">
    <property type="entry name" value="CNP_phosphodiesterase-III"/>
</dbReference>
<dbReference type="PANTHER" id="PTHR42988:SF2">
    <property type="entry name" value="CYCLIC NUCLEOTIDE PHOSPHODIESTERASE CBUA0032-RELATED"/>
    <property type="match status" value="1"/>
</dbReference>
<keyword evidence="1" id="KW-0479">Metal-binding</keyword>
<accession>A0A7W4UR67</accession>
<keyword evidence="3" id="KW-0408">Iron</keyword>
<protein>
    <submittedName>
        <fullName evidence="6">3',5'-cyclic AMP phosphodiesterase CpdA</fullName>
    </submittedName>
</protein>
<dbReference type="GO" id="GO:0046872">
    <property type="term" value="F:metal ion binding"/>
    <property type="evidence" value="ECO:0007669"/>
    <property type="project" value="UniProtKB-KW"/>
</dbReference>
<evidence type="ECO:0000313" key="7">
    <source>
        <dbReference type="Proteomes" id="UP000545286"/>
    </source>
</evidence>
<proteinExistence type="inferred from homology"/>
<dbReference type="InterPro" id="IPR029052">
    <property type="entry name" value="Metallo-depent_PP-like"/>
</dbReference>
<dbReference type="Proteomes" id="UP000545286">
    <property type="component" value="Unassembled WGS sequence"/>
</dbReference>
<dbReference type="EMBL" id="JACHWJ010000005">
    <property type="protein sequence ID" value="MBB2959122.1"/>
    <property type="molecule type" value="Genomic_DNA"/>
</dbReference>
<organism evidence="6 7">
    <name type="scientific">Pseudoclavibacter helvolus</name>
    <dbReference type="NCBI Taxonomy" id="255205"/>
    <lineage>
        <taxon>Bacteria</taxon>
        <taxon>Bacillati</taxon>
        <taxon>Actinomycetota</taxon>
        <taxon>Actinomycetes</taxon>
        <taxon>Micrococcales</taxon>
        <taxon>Microbacteriaceae</taxon>
        <taxon>Pseudoclavibacter</taxon>
    </lineage>
</organism>
<dbReference type="RefSeq" id="WP_068476945.1">
    <property type="nucleotide sequence ID" value="NZ_CZJS01000069.1"/>
</dbReference>
<dbReference type="Gene3D" id="3.60.21.10">
    <property type="match status" value="1"/>
</dbReference>
<dbReference type="GO" id="GO:0016787">
    <property type="term" value="F:hydrolase activity"/>
    <property type="evidence" value="ECO:0007669"/>
    <property type="project" value="UniProtKB-KW"/>
</dbReference>
<reference evidence="6 7" key="1">
    <citation type="submission" date="2020-08" db="EMBL/GenBank/DDBJ databases">
        <title>Sequencing the genomes of 1000 actinobacteria strains.</title>
        <authorList>
            <person name="Klenk H.-P."/>
        </authorList>
    </citation>
    <scope>NUCLEOTIDE SEQUENCE [LARGE SCALE GENOMIC DNA]</scope>
    <source>
        <strain evidence="6 7">DSM 20419</strain>
    </source>
</reference>
<feature type="domain" description="Calcineurin-like phosphoesterase" evidence="5">
    <location>
        <begin position="19"/>
        <end position="215"/>
    </location>
</feature>
<evidence type="ECO:0000313" key="6">
    <source>
        <dbReference type="EMBL" id="MBB2959122.1"/>
    </source>
</evidence>
<keyword evidence="7" id="KW-1185">Reference proteome</keyword>
<evidence type="ECO:0000256" key="2">
    <source>
        <dbReference type="ARBA" id="ARBA00022801"/>
    </source>
</evidence>
<dbReference type="SUPFAM" id="SSF56300">
    <property type="entry name" value="Metallo-dependent phosphatases"/>
    <property type="match status" value="1"/>
</dbReference>
<keyword evidence="2" id="KW-0378">Hydrolase</keyword>
<gene>
    <name evidence="6" type="ORF">FHX72_003274</name>
</gene>
<dbReference type="PANTHER" id="PTHR42988">
    <property type="entry name" value="PHOSPHOHYDROLASE"/>
    <property type="match status" value="1"/>
</dbReference>
<dbReference type="AlphaFoldDB" id="A0A7W4UR67"/>
<evidence type="ECO:0000256" key="4">
    <source>
        <dbReference type="ARBA" id="ARBA00025742"/>
    </source>
</evidence>
<evidence type="ECO:0000256" key="3">
    <source>
        <dbReference type="ARBA" id="ARBA00023004"/>
    </source>
</evidence>
<comment type="similarity">
    <text evidence="4">Belongs to the cyclic nucleotide phosphodiesterase class-III family.</text>
</comment>
<comment type="caution">
    <text evidence="6">The sequence shown here is derived from an EMBL/GenBank/DDBJ whole genome shotgun (WGS) entry which is preliminary data.</text>
</comment>
<dbReference type="InterPro" id="IPR004843">
    <property type="entry name" value="Calcineurin-like_PHP"/>
</dbReference>
<evidence type="ECO:0000256" key="1">
    <source>
        <dbReference type="ARBA" id="ARBA00022723"/>
    </source>
</evidence>
<dbReference type="Pfam" id="PF00149">
    <property type="entry name" value="Metallophos"/>
    <property type="match status" value="1"/>
</dbReference>
<sequence>MNAVASSEESTSAGAHRTTVLHLSDVHATAGAQLYGTIDGITRMLAASDYARNAGVAPDAIVISGDLIERGNEAAYPALRDALLGLEDSWGVPVLTVLGNHDSRVPARILPGHETPEGWQADAAVPRAVRIGEWRFLLLDSSTGSLGPAQLAWLEAELASAAPAPAGTVVVMHHPPLGSPLPMLARAGLRDAADFLDIVEGTDVRTILSGHFHHPLAATTRGVHVSVGPALAYHQVMNAEPGTVSGFDRSMYSLVHLGADAVSASSVGVEHPAPLFTLRPAP</sequence>
<name>A0A7W4UR67_9MICO</name>
<evidence type="ECO:0000259" key="5">
    <source>
        <dbReference type="Pfam" id="PF00149"/>
    </source>
</evidence>